<name>A0A7Y9UAG1_9BURK</name>
<dbReference type="InterPro" id="IPR000683">
    <property type="entry name" value="Gfo/Idh/MocA-like_OxRdtase_N"/>
</dbReference>
<feature type="domain" description="Gfo/Idh/MocA-like oxidoreductase N-terminal" evidence="2">
    <location>
        <begin position="14"/>
        <end position="125"/>
    </location>
</feature>
<dbReference type="GO" id="GO:0016491">
    <property type="term" value="F:oxidoreductase activity"/>
    <property type="evidence" value="ECO:0007669"/>
    <property type="project" value="UniProtKB-KW"/>
</dbReference>
<dbReference type="Gene3D" id="3.40.50.720">
    <property type="entry name" value="NAD(P)-binding Rossmann-like Domain"/>
    <property type="match status" value="1"/>
</dbReference>
<evidence type="ECO:0000313" key="4">
    <source>
        <dbReference type="EMBL" id="NYG31409.1"/>
    </source>
</evidence>
<dbReference type="RefSeq" id="WP_179632405.1">
    <property type="nucleotide sequence ID" value="NZ_JACCFH010000001.1"/>
</dbReference>
<dbReference type="Pfam" id="PF01408">
    <property type="entry name" value="GFO_IDH_MocA"/>
    <property type="match status" value="1"/>
</dbReference>
<accession>A0A7Y9UAG1</accession>
<reference evidence="4 5" key="1">
    <citation type="submission" date="2020-07" db="EMBL/GenBank/DDBJ databases">
        <title>Genomic Encyclopedia of Archaeal and Bacterial Type Strains, Phase II (KMG-II): from individual species to whole genera.</title>
        <authorList>
            <person name="Goeker M."/>
        </authorList>
    </citation>
    <scope>NUCLEOTIDE SEQUENCE [LARGE SCALE GENOMIC DNA]</scope>
    <source>
        <strain evidence="4 5">DSM 21226</strain>
    </source>
</reference>
<keyword evidence="1" id="KW-0560">Oxidoreductase</keyword>
<dbReference type="InterPro" id="IPR036291">
    <property type="entry name" value="NAD(P)-bd_dom_sf"/>
</dbReference>
<sequence>MTTAASTRPAALPIGIIGCGNIFPAYLKTLSRCRRVRIVAIADANADLAASRAAEHGLTALSIDDLLASDAQIILNLTPPQAHHAVGLRVLNAGKHFFTEKPLAATFEQGLELVELARARGLRVGCAPDTFLGAAGQALRALVDAGTVGAIRHGTAQFMNHGPDHWHPNPAFFYQPGGGPLHDVGVYYLTHLVHHLGPVASLTSTSHTTHNPRTVPLGARAGEQLPVAVPTHVVTQLAFASGAHLVQTSSFDVWRHTHTPMELYGDDGTLLGADPNQFGGTVRHNRQTGEFERAPGGRPYTTNSRGIGLIDMALALQEGRPHRCSAEMALHVLEVMDRALDAGRTGQRISLTTRCERPAPLAGKLF</sequence>
<evidence type="ECO:0000313" key="5">
    <source>
        <dbReference type="Proteomes" id="UP000518288"/>
    </source>
</evidence>
<dbReference type="GO" id="GO:0000166">
    <property type="term" value="F:nucleotide binding"/>
    <property type="evidence" value="ECO:0007669"/>
    <property type="project" value="InterPro"/>
</dbReference>
<dbReference type="Pfam" id="PF22725">
    <property type="entry name" value="GFO_IDH_MocA_C3"/>
    <property type="match status" value="1"/>
</dbReference>
<dbReference type="InterPro" id="IPR050463">
    <property type="entry name" value="Gfo/Idh/MocA_oxidrdct_glycsds"/>
</dbReference>
<dbReference type="EMBL" id="JACCFH010000001">
    <property type="protein sequence ID" value="NYG31409.1"/>
    <property type="molecule type" value="Genomic_DNA"/>
</dbReference>
<evidence type="ECO:0000259" key="2">
    <source>
        <dbReference type="Pfam" id="PF01408"/>
    </source>
</evidence>
<protein>
    <submittedName>
        <fullName evidence="4">Putative dehydrogenase</fullName>
    </submittedName>
</protein>
<dbReference type="InterPro" id="IPR055170">
    <property type="entry name" value="GFO_IDH_MocA-like_dom"/>
</dbReference>
<evidence type="ECO:0000256" key="1">
    <source>
        <dbReference type="ARBA" id="ARBA00023002"/>
    </source>
</evidence>
<dbReference type="SUPFAM" id="SSF51735">
    <property type="entry name" value="NAD(P)-binding Rossmann-fold domains"/>
    <property type="match status" value="1"/>
</dbReference>
<dbReference type="SUPFAM" id="SSF55347">
    <property type="entry name" value="Glyceraldehyde-3-phosphate dehydrogenase-like, C-terminal domain"/>
    <property type="match status" value="1"/>
</dbReference>
<feature type="domain" description="GFO/IDH/MocA-like oxidoreductase" evidence="3">
    <location>
        <begin position="137"/>
        <end position="270"/>
    </location>
</feature>
<organism evidence="4 5">
    <name type="scientific">Sphaerotilus montanus</name>
    <dbReference type="NCBI Taxonomy" id="522889"/>
    <lineage>
        <taxon>Bacteria</taxon>
        <taxon>Pseudomonadati</taxon>
        <taxon>Pseudomonadota</taxon>
        <taxon>Betaproteobacteria</taxon>
        <taxon>Burkholderiales</taxon>
        <taxon>Sphaerotilaceae</taxon>
        <taxon>Sphaerotilus</taxon>
    </lineage>
</organism>
<gene>
    <name evidence="4" type="ORF">BDD16_000395</name>
</gene>
<dbReference type="Gene3D" id="3.30.360.10">
    <property type="entry name" value="Dihydrodipicolinate Reductase, domain 2"/>
    <property type="match status" value="1"/>
</dbReference>
<comment type="caution">
    <text evidence="4">The sequence shown here is derived from an EMBL/GenBank/DDBJ whole genome shotgun (WGS) entry which is preliminary data.</text>
</comment>
<dbReference type="Proteomes" id="UP000518288">
    <property type="component" value="Unassembled WGS sequence"/>
</dbReference>
<dbReference type="PANTHER" id="PTHR43818:SF11">
    <property type="entry name" value="BCDNA.GH03377"/>
    <property type="match status" value="1"/>
</dbReference>
<dbReference type="AlphaFoldDB" id="A0A7Y9UAG1"/>
<evidence type="ECO:0000259" key="3">
    <source>
        <dbReference type="Pfam" id="PF22725"/>
    </source>
</evidence>
<proteinExistence type="predicted"/>
<dbReference type="PANTHER" id="PTHR43818">
    <property type="entry name" value="BCDNA.GH03377"/>
    <property type="match status" value="1"/>
</dbReference>
<keyword evidence="5" id="KW-1185">Reference proteome</keyword>